<dbReference type="RefSeq" id="XP_024695558.1">
    <property type="nucleotide sequence ID" value="XM_024836585.1"/>
</dbReference>
<protein>
    <submittedName>
        <fullName evidence="1">Uncharacterized protein</fullName>
    </submittedName>
</protein>
<evidence type="ECO:0000313" key="2">
    <source>
        <dbReference type="Proteomes" id="UP000234254"/>
    </source>
</evidence>
<evidence type="ECO:0000313" key="1">
    <source>
        <dbReference type="EMBL" id="PKY06964.1"/>
    </source>
</evidence>
<dbReference type="AlphaFoldDB" id="A0A2I1DAR4"/>
<dbReference type="EMBL" id="MSFM01000002">
    <property type="protein sequence ID" value="PKY06964.1"/>
    <property type="molecule type" value="Genomic_DNA"/>
</dbReference>
<dbReference type="GeneID" id="36544109"/>
<dbReference type="VEuPathDB" id="FungiDB:P168DRAFT_287485"/>
<proteinExistence type="predicted"/>
<dbReference type="Proteomes" id="UP000234254">
    <property type="component" value="Unassembled WGS sequence"/>
</dbReference>
<name>A0A2I1DAR4_ASPC2</name>
<accession>A0A2I1DAR4</accession>
<organism evidence="1 2">
    <name type="scientific">Aspergillus campestris (strain IBT 28561)</name>
    <dbReference type="NCBI Taxonomy" id="1392248"/>
    <lineage>
        <taxon>Eukaryota</taxon>
        <taxon>Fungi</taxon>
        <taxon>Dikarya</taxon>
        <taxon>Ascomycota</taxon>
        <taxon>Pezizomycotina</taxon>
        <taxon>Eurotiomycetes</taxon>
        <taxon>Eurotiomycetidae</taxon>
        <taxon>Eurotiales</taxon>
        <taxon>Aspergillaceae</taxon>
        <taxon>Aspergillus</taxon>
        <taxon>Aspergillus subgen. Circumdati</taxon>
    </lineage>
</organism>
<reference evidence="1" key="1">
    <citation type="submission" date="2016-12" db="EMBL/GenBank/DDBJ databases">
        <title>The genomes of Aspergillus section Nigri reveals drivers in fungal speciation.</title>
        <authorList>
            <consortium name="DOE Joint Genome Institute"/>
            <person name="Vesth T.C."/>
            <person name="Nybo J."/>
            <person name="Theobald S."/>
            <person name="Brandl J."/>
            <person name="Frisvad J.C."/>
            <person name="Nielsen K.F."/>
            <person name="Lyhne E.K."/>
            <person name="Kogle M.E."/>
            <person name="Kuo A."/>
            <person name="Riley R."/>
            <person name="Clum A."/>
            <person name="Nolan M."/>
            <person name="Lipzen A."/>
            <person name="Salamov A."/>
            <person name="Henrissat B."/>
            <person name="Wiebenga A."/>
            <person name="De vries R.P."/>
            <person name="Grigoriev I.V."/>
            <person name="Mortensen U.H."/>
            <person name="Andersen M.R."/>
            <person name="Baker S.E."/>
        </authorList>
    </citation>
    <scope>NUCLEOTIDE SEQUENCE</scope>
    <source>
        <strain evidence="1">IBT 28561</strain>
    </source>
</reference>
<dbReference type="OrthoDB" id="3439209at2759"/>
<sequence>MGGLRVEAVPGFDRHAASETSVCSYDGSIDDDCKPVFQNTSWAAGDLSDGSMLQNSPSVGTATDSFESSCGAITPLSWSAFNAQAGIDMGQEEPAYGDAPVHALWPSTQQLPDEPTPFIPVPTSHFDPIPRSTDGLPLPPPEEEYQTHSQHYYHQEQQPIPITPYRPGPFNTPLIKDHTMTDQFQLPTDILPLSYHINPTPNTYYAEYIHRHPKLAFANDSSPEQPTTKTIPCQIDTRNALLIEYKRRGLSYKDIKRIGGFREAESTLRGRFRTLTKAKDQRVRKPMWSEKDVCPPSLPLYILSSFISLSLSRLCHGVQA</sequence>
<gene>
    <name evidence="1" type="ORF">P168DRAFT_287485</name>
</gene>
<keyword evidence="2" id="KW-1185">Reference proteome</keyword>
<comment type="caution">
    <text evidence="1">The sequence shown here is derived from an EMBL/GenBank/DDBJ whole genome shotgun (WGS) entry which is preliminary data.</text>
</comment>